<organism evidence="3 4">
    <name type="scientific">Dermacoccus nishinomiyaensis</name>
    <dbReference type="NCBI Taxonomy" id="1274"/>
    <lineage>
        <taxon>Bacteria</taxon>
        <taxon>Bacillati</taxon>
        <taxon>Actinomycetota</taxon>
        <taxon>Actinomycetes</taxon>
        <taxon>Micrococcales</taxon>
        <taxon>Dermacoccaceae</taxon>
        <taxon>Dermacoccus</taxon>
    </lineage>
</organism>
<dbReference type="InterPro" id="IPR051448">
    <property type="entry name" value="CdaR-like_regulators"/>
</dbReference>
<evidence type="ECO:0000313" key="4">
    <source>
        <dbReference type="Proteomes" id="UP000027986"/>
    </source>
</evidence>
<dbReference type="OrthoDB" id="5243741at2"/>
<name>A0A075JF23_9MICO</name>
<dbReference type="InterPro" id="IPR025736">
    <property type="entry name" value="PucR_C-HTH_dom"/>
</dbReference>
<proteinExistence type="predicted"/>
<feature type="domain" description="PucR C-terminal helix-turn-helix" evidence="1">
    <location>
        <begin position="317"/>
        <end position="374"/>
    </location>
</feature>
<dbReference type="PANTHER" id="PTHR33744">
    <property type="entry name" value="CARBOHYDRATE DIACID REGULATOR"/>
    <property type="match status" value="1"/>
</dbReference>
<dbReference type="HOGENOM" id="CLU_044949_0_0_11"/>
<evidence type="ECO:0000259" key="2">
    <source>
        <dbReference type="Pfam" id="PF25906"/>
    </source>
</evidence>
<dbReference type="Pfam" id="PF13556">
    <property type="entry name" value="HTH_30"/>
    <property type="match status" value="1"/>
</dbReference>
<protein>
    <submittedName>
        <fullName evidence="3">Uncharacterized protein</fullName>
    </submittedName>
</protein>
<dbReference type="InterPro" id="IPR058663">
    <property type="entry name" value="PucR-like_N"/>
</dbReference>
<keyword evidence="4" id="KW-1185">Reference proteome</keyword>
<dbReference type="AlphaFoldDB" id="A0A075JF23"/>
<dbReference type="Pfam" id="PF25906">
    <property type="entry name" value="PucR-like_N"/>
    <property type="match status" value="1"/>
</dbReference>
<dbReference type="RefSeq" id="WP_038567624.1">
    <property type="nucleotide sequence ID" value="NZ_CP008889.1"/>
</dbReference>
<accession>A0A075JF23</accession>
<evidence type="ECO:0000313" key="3">
    <source>
        <dbReference type="EMBL" id="AIF40499.1"/>
    </source>
</evidence>
<dbReference type="EMBL" id="CP008889">
    <property type="protein sequence ID" value="AIF40499.1"/>
    <property type="molecule type" value="Genomic_DNA"/>
</dbReference>
<sequence>MSTLRQDTIATLRKHLPNTASGCVEAIIREVPGYDREFGDTLRANIEAAVAMALAAFLDTLGDDGDTTSATAMRTGAYRLGQGEAETGRSSDALLTAYRVGAREAWTHFAERAVAQGESAASIASLAAGTFAFIDELSVESLAGHTAAMTARTRELARRRDQLAAAFVAGDQPDTLEHLAERAHWNPPRTLTALALTGDAPAAVASAVGEKALWSRTPDGSPLVLVPDLPPGNRARVLAACATTTAALGPTLAWSRAAESVTRARRALRFARVSEPADADTLLPELILDADPLVAQMLRERALAPLADVSEAKRAVLAETLLAWLLHHGRREEVAEALHVHPQTVRYRLGTLREHYGDTLTDARTGLELTLGLIADRSRTPQ</sequence>
<dbReference type="KEGG" id="dni:HX89_05580"/>
<dbReference type="GeneID" id="41840655"/>
<dbReference type="InterPro" id="IPR042070">
    <property type="entry name" value="PucR_C-HTH_sf"/>
</dbReference>
<dbReference type="PANTHER" id="PTHR33744:SF1">
    <property type="entry name" value="DNA-BINDING TRANSCRIPTIONAL ACTIVATOR ADER"/>
    <property type="match status" value="1"/>
</dbReference>
<dbReference type="Proteomes" id="UP000027986">
    <property type="component" value="Chromosome"/>
</dbReference>
<evidence type="ECO:0000259" key="1">
    <source>
        <dbReference type="Pfam" id="PF13556"/>
    </source>
</evidence>
<gene>
    <name evidence="3" type="ORF">HX89_05580</name>
</gene>
<dbReference type="Gene3D" id="1.10.10.2840">
    <property type="entry name" value="PucR C-terminal helix-turn-helix domain"/>
    <property type="match status" value="1"/>
</dbReference>
<reference evidence="3 4" key="1">
    <citation type="submission" date="2014-07" db="EMBL/GenBank/DDBJ databases">
        <title>Genome Sequencing of Dermacoccus nishinomiyaensis.</title>
        <authorList>
            <person name="Hong K.W."/>
            <person name="Chan K.G."/>
        </authorList>
    </citation>
    <scope>NUCLEOTIDE SEQUENCE [LARGE SCALE GENOMIC DNA]</scope>
    <source>
        <strain evidence="3 4">M25</strain>
    </source>
</reference>
<dbReference type="eggNOG" id="COG3835">
    <property type="taxonomic scope" value="Bacteria"/>
</dbReference>
<feature type="domain" description="PucR-like N-terminal" evidence="2">
    <location>
        <begin position="7"/>
        <end position="164"/>
    </location>
</feature>